<dbReference type="AlphaFoldDB" id="J3L1E7"/>
<dbReference type="Proteomes" id="UP000006038">
    <property type="component" value="Chromosome 1"/>
</dbReference>
<accession>J3L1E7</accession>
<evidence type="ECO:0000313" key="3">
    <source>
        <dbReference type="Proteomes" id="UP000006038"/>
    </source>
</evidence>
<feature type="region of interest" description="Disordered" evidence="1">
    <location>
        <begin position="253"/>
        <end position="272"/>
    </location>
</feature>
<dbReference type="eggNOG" id="ENOG502STAF">
    <property type="taxonomic scope" value="Eukaryota"/>
</dbReference>
<name>J3L1E7_ORYBR</name>
<feature type="compositionally biased region" description="Basic and acidic residues" evidence="1">
    <location>
        <begin position="25"/>
        <end position="34"/>
    </location>
</feature>
<sequence length="272" mass="29882">MNQSRKGSLQPGKRLKKPCSSSKRAKGDLATRDAATHSAVTGAAAGVDVTGAEADVARAAAASVGARTTVSVAMAGTDVAGVAVTRATATSVGARISAWLQNSIDPIDGNDKELEQYWGDVTVAYNSTTKSNRKRNRNQLKLCWERIKKPVTDFNGCWSMMERHSQCSIYGEYYDMKKKWSAYVKKQNNEKGKSATVNNPVHVVNVEDIVGQRPIGQKKAKDEHKGKRKASLPLSEMNEELDKFVEASTMVRKEREKMSEVQQNLANKKVYN</sequence>
<dbReference type="Gramene" id="OB01G30530.1">
    <property type="protein sequence ID" value="OB01G30530.1"/>
    <property type="gene ID" value="OB01G30530"/>
</dbReference>
<protein>
    <recommendedName>
        <fullName evidence="4">No apical meristem-associated C-terminal domain-containing protein</fullName>
    </recommendedName>
</protein>
<evidence type="ECO:0000256" key="1">
    <source>
        <dbReference type="SAM" id="MobiDB-lite"/>
    </source>
</evidence>
<dbReference type="EnsemblPlants" id="OB01G30530.1">
    <property type="protein sequence ID" value="OB01G30530.1"/>
    <property type="gene ID" value="OB01G30530"/>
</dbReference>
<keyword evidence="3" id="KW-1185">Reference proteome</keyword>
<dbReference type="PANTHER" id="PTHR45224:SF5">
    <property type="entry name" value="OS02G0311800 PROTEIN"/>
    <property type="match status" value="1"/>
</dbReference>
<evidence type="ECO:0008006" key="4">
    <source>
        <dbReference type="Google" id="ProtNLM"/>
    </source>
</evidence>
<dbReference type="STRING" id="4533.J3L1E7"/>
<feature type="region of interest" description="Disordered" evidence="1">
    <location>
        <begin position="1"/>
        <end position="34"/>
    </location>
</feature>
<proteinExistence type="predicted"/>
<feature type="region of interest" description="Disordered" evidence="1">
    <location>
        <begin position="214"/>
        <end position="234"/>
    </location>
</feature>
<dbReference type="HOGENOM" id="CLU_1024409_0_0_1"/>
<dbReference type="PANTHER" id="PTHR45224">
    <property type="entry name" value="OS01G0527900 PROTEIN-RELATED"/>
    <property type="match status" value="1"/>
</dbReference>
<organism evidence="2">
    <name type="scientific">Oryza brachyantha</name>
    <name type="common">malo sina</name>
    <dbReference type="NCBI Taxonomy" id="4533"/>
    <lineage>
        <taxon>Eukaryota</taxon>
        <taxon>Viridiplantae</taxon>
        <taxon>Streptophyta</taxon>
        <taxon>Embryophyta</taxon>
        <taxon>Tracheophyta</taxon>
        <taxon>Spermatophyta</taxon>
        <taxon>Magnoliopsida</taxon>
        <taxon>Liliopsida</taxon>
        <taxon>Poales</taxon>
        <taxon>Poaceae</taxon>
        <taxon>BOP clade</taxon>
        <taxon>Oryzoideae</taxon>
        <taxon>Oryzeae</taxon>
        <taxon>Oryzinae</taxon>
        <taxon>Oryza</taxon>
    </lineage>
</organism>
<reference evidence="2" key="1">
    <citation type="journal article" date="2013" name="Nat. Commun.">
        <title>Whole-genome sequencing of Oryza brachyantha reveals mechanisms underlying Oryza genome evolution.</title>
        <authorList>
            <person name="Chen J."/>
            <person name="Huang Q."/>
            <person name="Gao D."/>
            <person name="Wang J."/>
            <person name="Lang Y."/>
            <person name="Liu T."/>
            <person name="Li B."/>
            <person name="Bai Z."/>
            <person name="Luis Goicoechea J."/>
            <person name="Liang C."/>
            <person name="Chen C."/>
            <person name="Zhang W."/>
            <person name="Sun S."/>
            <person name="Liao Y."/>
            <person name="Zhang X."/>
            <person name="Yang L."/>
            <person name="Song C."/>
            <person name="Wang M."/>
            <person name="Shi J."/>
            <person name="Liu G."/>
            <person name="Liu J."/>
            <person name="Zhou H."/>
            <person name="Zhou W."/>
            <person name="Yu Q."/>
            <person name="An N."/>
            <person name="Chen Y."/>
            <person name="Cai Q."/>
            <person name="Wang B."/>
            <person name="Liu B."/>
            <person name="Min J."/>
            <person name="Huang Y."/>
            <person name="Wu H."/>
            <person name="Li Z."/>
            <person name="Zhang Y."/>
            <person name="Yin Y."/>
            <person name="Song W."/>
            <person name="Jiang J."/>
            <person name="Jackson S.A."/>
            <person name="Wing R.A."/>
            <person name="Wang J."/>
            <person name="Chen M."/>
        </authorList>
    </citation>
    <scope>NUCLEOTIDE SEQUENCE [LARGE SCALE GENOMIC DNA]</scope>
    <source>
        <strain evidence="2">cv. IRGC 101232</strain>
    </source>
</reference>
<evidence type="ECO:0000313" key="2">
    <source>
        <dbReference type="EnsemblPlants" id="OB01G30530.1"/>
    </source>
</evidence>
<reference evidence="2" key="2">
    <citation type="submission" date="2013-04" db="UniProtKB">
        <authorList>
            <consortium name="EnsemblPlants"/>
        </authorList>
    </citation>
    <scope>IDENTIFICATION</scope>
</reference>